<evidence type="ECO:0000313" key="1">
    <source>
        <dbReference type="EMBL" id="KAI8004099.1"/>
    </source>
</evidence>
<proteinExistence type="predicted"/>
<protein>
    <submittedName>
        <fullName evidence="1">Protein LONG AFTER FAR-RED 3</fullName>
    </submittedName>
</protein>
<accession>A0ACC0GTP7</accession>
<dbReference type="Proteomes" id="UP001060215">
    <property type="component" value="Chromosome 9"/>
</dbReference>
<organism evidence="1 2">
    <name type="scientific">Camellia lanceoleosa</name>
    <dbReference type="NCBI Taxonomy" id="1840588"/>
    <lineage>
        <taxon>Eukaryota</taxon>
        <taxon>Viridiplantae</taxon>
        <taxon>Streptophyta</taxon>
        <taxon>Embryophyta</taxon>
        <taxon>Tracheophyta</taxon>
        <taxon>Spermatophyta</taxon>
        <taxon>Magnoliopsida</taxon>
        <taxon>eudicotyledons</taxon>
        <taxon>Gunneridae</taxon>
        <taxon>Pentapetalae</taxon>
        <taxon>asterids</taxon>
        <taxon>Ericales</taxon>
        <taxon>Theaceae</taxon>
        <taxon>Camellia</taxon>
    </lineage>
</organism>
<evidence type="ECO:0000313" key="2">
    <source>
        <dbReference type="Proteomes" id="UP001060215"/>
    </source>
</evidence>
<gene>
    <name evidence="1" type="ORF">LOK49_LG08G00280</name>
</gene>
<reference evidence="1 2" key="1">
    <citation type="journal article" date="2022" name="Plant J.">
        <title>Chromosome-level genome of Camellia lanceoleosa provides a valuable resource for understanding genome evolution and self-incompatibility.</title>
        <authorList>
            <person name="Gong W."/>
            <person name="Xiao S."/>
            <person name="Wang L."/>
            <person name="Liao Z."/>
            <person name="Chang Y."/>
            <person name="Mo W."/>
            <person name="Hu G."/>
            <person name="Li W."/>
            <person name="Zhao G."/>
            <person name="Zhu H."/>
            <person name="Hu X."/>
            <person name="Ji K."/>
            <person name="Xiang X."/>
            <person name="Song Q."/>
            <person name="Yuan D."/>
            <person name="Jin S."/>
            <person name="Zhang L."/>
        </authorList>
    </citation>
    <scope>NUCLEOTIDE SEQUENCE [LARGE SCALE GENOMIC DNA]</scope>
    <source>
        <strain evidence="1">SQ_2022a</strain>
    </source>
</reference>
<keyword evidence="2" id="KW-1185">Reference proteome</keyword>
<feature type="non-terminal residue" evidence="1">
    <location>
        <position position="1"/>
    </location>
</feature>
<name>A0ACC0GTP7_9ERIC</name>
<comment type="caution">
    <text evidence="1">The sequence shown here is derived from an EMBL/GenBank/DDBJ whole genome shotgun (WGS) entry which is preliminary data.</text>
</comment>
<sequence length="260" mass="28834">LTKIVLSWALPSHPELINVNNMSKSQATSIFSNTMALRPRNVFCLEVGTHASTNPYPKIGLKHIFIENRYVIPDIVNEVANMKELTSETSLQDLKHGSWVLGGGWNNDNWGGELPMASWIDDITPHNPVWLSRMDGHMGLANSLALKIAEISNYTEVSNGGAIMRTTDGEPIGLLIDSAMKLILSCIPEVSVDERREALVRASNLALMREVYRRADVSGQLKIRVCLFFPMNTWSRLQGLSNSVNGNLDDSQFSSPSQQI</sequence>
<dbReference type="EMBL" id="CM045766">
    <property type="protein sequence ID" value="KAI8004099.1"/>
    <property type="molecule type" value="Genomic_DNA"/>
</dbReference>